<dbReference type="Proteomes" id="UP000076871">
    <property type="component" value="Unassembled WGS sequence"/>
</dbReference>
<dbReference type="RefSeq" id="XP_040767136.1">
    <property type="nucleotide sequence ID" value="XM_040902904.1"/>
</dbReference>
<accession>A0A165FTN0</accession>
<dbReference type="AlphaFoldDB" id="A0A165FTN0"/>
<keyword evidence="1" id="KW-0812">Transmembrane</keyword>
<keyword evidence="1" id="KW-1133">Transmembrane helix</keyword>
<evidence type="ECO:0000259" key="2">
    <source>
        <dbReference type="Pfam" id="PF20151"/>
    </source>
</evidence>
<dbReference type="OrthoDB" id="2758486at2759"/>
<reference evidence="3 4" key="1">
    <citation type="journal article" date="2016" name="Mol. Biol. Evol.">
        <title>Comparative Genomics of Early-Diverging Mushroom-Forming Fungi Provides Insights into the Origins of Lignocellulose Decay Capabilities.</title>
        <authorList>
            <person name="Nagy L.G."/>
            <person name="Riley R."/>
            <person name="Tritt A."/>
            <person name="Adam C."/>
            <person name="Daum C."/>
            <person name="Floudas D."/>
            <person name="Sun H."/>
            <person name="Yadav J.S."/>
            <person name="Pangilinan J."/>
            <person name="Larsson K.H."/>
            <person name="Matsuura K."/>
            <person name="Barry K."/>
            <person name="Labutti K."/>
            <person name="Kuo R."/>
            <person name="Ohm R.A."/>
            <person name="Bhattacharya S.S."/>
            <person name="Shirouzu T."/>
            <person name="Yoshinaga Y."/>
            <person name="Martin F.M."/>
            <person name="Grigoriev I.V."/>
            <person name="Hibbett D.S."/>
        </authorList>
    </citation>
    <scope>NUCLEOTIDE SEQUENCE [LARGE SCALE GENOMIC DNA]</scope>
    <source>
        <strain evidence="3 4">93-53</strain>
    </source>
</reference>
<feature type="domain" description="DUF6533" evidence="2">
    <location>
        <begin position="28"/>
        <end position="70"/>
    </location>
</feature>
<feature type="transmembrane region" description="Helical" evidence="1">
    <location>
        <begin position="57"/>
        <end position="78"/>
    </location>
</feature>
<gene>
    <name evidence="3" type="ORF">LAESUDRAFT_552497</name>
</gene>
<dbReference type="EMBL" id="KV427612">
    <property type="protein sequence ID" value="KZT09396.1"/>
    <property type="molecule type" value="Genomic_DNA"/>
</dbReference>
<evidence type="ECO:0000256" key="1">
    <source>
        <dbReference type="SAM" id="Phobius"/>
    </source>
</evidence>
<evidence type="ECO:0000313" key="3">
    <source>
        <dbReference type="EMBL" id="KZT09396.1"/>
    </source>
</evidence>
<dbReference type="Pfam" id="PF20151">
    <property type="entry name" value="DUF6533"/>
    <property type="match status" value="1"/>
</dbReference>
<evidence type="ECO:0000313" key="4">
    <source>
        <dbReference type="Proteomes" id="UP000076871"/>
    </source>
</evidence>
<feature type="transmembrane region" description="Helical" evidence="1">
    <location>
        <begin position="25"/>
        <end position="45"/>
    </location>
</feature>
<sequence>MSSGENSTSIFQNTVEGIWESNVSAFLFVGVAVLILYEYALTLSAEVASVWNGRKSLVTVLFLFNRYALLAVGVLYLLNGPIYWSTPLVSTRHFHCRWIKSLLALQFDFVEVCACPFSRQ</sequence>
<keyword evidence="1" id="KW-0472">Membrane</keyword>
<dbReference type="GeneID" id="63819935"/>
<keyword evidence="4" id="KW-1185">Reference proteome</keyword>
<organism evidence="3 4">
    <name type="scientific">Laetiporus sulphureus 93-53</name>
    <dbReference type="NCBI Taxonomy" id="1314785"/>
    <lineage>
        <taxon>Eukaryota</taxon>
        <taxon>Fungi</taxon>
        <taxon>Dikarya</taxon>
        <taxon>Basidiomycota</taxon>
        <taxon>Agaricomycotina</taxon>
        <taxon>Agaricomycetes</taxon>
        <taxon>Polyporales</taxon>
        <taxon>Laetiporus</taxon>
    </lineage>
</organism>
<dbReference type="InParanoid" id="A0A165FTN0"/>
<protein>
    <recommendedName>
        <fullName evidence="2">DUF6533 domain-containing protein</fullName>
    </recommendedName>
</protein>
<dbReference type="InterPro" id="IPR045340">
    <property type="entry name" value="DUF6533"/>
</dbReference>
<name>A0A165FTN0_9APHY</name>
<proteinExistence type="predicted"/>